<accession>A0A3P6SDI2</accession>
<dbReference type="AlphaFoldDB" id="A0A3P6SDI2"/>
<reference evidence="2 3" key="1">
    <citation type="submission" date="2018-11" db="EMBL/GenBank/DDBJ databases">
        <authorList>
            <consortium name="Pathogen Informatics"/>
        </authorList>
    </citation>
    <scope>NUCLEOTIDE SEQUENCE [LARGE SCALE GENOMIC DNA]</scope>
</reference>
<name>A0A3P6SDI2_CYLGO</name>
<organism evidence="2 3">
    <name type="scientific">Cylicostephanus goldi</name>
    <name type="common">Nematode worm</name>
    <dbReference type="NCBI Taxonomy" id="71465"/>
    <lineage>
        <taxon>Eukaryota</taxon>
        <taxon>Metazoa</taxon>
        <taxon>Ecdysozoa</taxon>
        <taxon>Nematoda</taxon>
        <taxon>Chromadorea</taxon>
        <taxon>Rhabditida</taxon>
        <taxon>Rhabditina</taxon>
        <taxon>Rhabditomorpha</taxon>
        <taxon>Strongyloidea</taxon>
        <taxon>Strongylidae</taxon>
        <taxon>Cylicostephanus</taxon>
    </lineage>
</organism>
<keyword evidence="1" id="KW-0812">Transmembrane</keyword>
<sequence length="79" mass="8467">MPAVFSGCWELIAYGILLNIIGAGCLLLKAIIDKGNTEALIHQKLEAHGTGMLIIGDFVFVLSDNAPIDFFESTLALCD</sequence>
<dbReference type="OrthoDB" id="5858441at2759"/>
<gene>
    <name evidence="2" type="ORF">CGOC_LOCUS5983</name>
</gene>
<protein>
    <submittedName>
        <fullName evidence="2">Uncharacterized protein</fullName>
    </submittedName>
</protein>
<dbReference type="Proteomes" id="UP000271889">
    <property type="component" value="Unassembled WGS sequence"/>
</dbReference>
<dbReference type="EMBL" id="UYRV01018793">
    <property type="protein sequence ID" value="VDK65135.1"/>
    <property type="molecule type" value="Genomic_DNA"/>
</dbReference>
<evidence type="ECO:0000256" key="1">
    <source>
        <dbReference type="SAM" id="Phobius"/>
    </source>
</evidence>
<keyword evidence="1" id="KW-0472">Membrane</keyword>
<evidence type="ECO:0000313" key="3">
    <source>
        <dbReference type="Proteomes" id="UP000271889"/>
    </source>
</evidence>
<proteinExistence type="predicted"/>
<feature type="transmembrane region" description="Helical" evidence="1">
    <location>
        <begin position="12"/>
        <end position="32"/>
    </location>
</feature>
<keyword evidence="1" id="KW-1133">Transmembrane helix</keyword>
<keyword evidence="3" id="KW-1185">Reference proteome</keyword>
<evidence type="ECO:0000313" key="2">
    <source>
        <dbReference type="EMBL" id="VDK65135.1"/>
    </source>
</evidence>